<comment type="caution">
    <text evidence="2">The sequence shown here is derived from an EMBL/GenBank/DDBJ whole genome shotgun (WGS) entry which is preliminary data.</text>
</comment>
<accession>A0ABQ3TQH4</accession>
<gene>
    <name evidence="2" type="ORF">TPA0910_00220</name>
</gene>
<reference evidence="2" key="1">
    <citation type="submission" date="2024-05" db="EMBL/GenBank/DDBJ databases">
        <title>Whole genome shotgun sequence of Streptomyces hygroscopicus NBRC 113678.</title>
        <authorList>
            <person name="Komaki H."/>
            <person name="Tamura T."/>
        </authorList>
    </citation>
    <scope>NUCLEOTIDE SEQUENCE</scope>
    <source>
        <strain evidence="2">N11-34</strain>
    </source>
</reference>
<feature type="compositionally biased region" description="Basic and acidic residues" evidence="1">
    <location>
        <begin position="10"/>
        <end position="27"/>
    </location>
</feature>
<evidence type="ECO:0000313" key="3">
    <source>
        <dbReference type="Proteomes" id="UP001054854"/>
    </source>
</evidence>
<feature type="compositionally biased region" description="Pro residues" evidence="1">
    <location>
        <begin position="203"/>
        <end position="213"/>
    </location>
</feature>
<feature type="region of interest" description="Disordered" evidence="1">
    <location>
        <begin position="119"/>
        <end position="152"/>
    </location>
</feature>
<keyword evidence="3" id="KW-1185">Reference proteome</keyword>
<dbReference type="EMBL" id="BNEK01000001">
    <property type="protein sequence ID" value="GHJ25589.1"/>
    <property type="molecule type" value="Genomic_DNA"/>
</dbReference>
<feature type="region of interest" description="Disordered" evidence="1">
    <location>
        <begin position="177"/>
        <end position="213"/>
    </location>
</feature>
<feature type="region of interest" description="Disordered" evidence="1">
    <location>
        <begin position="1"/>
        <end position="47"/>
    </location>
</feature>
<organism evidence="2 3">
    <name type="scientific">Streptomyces hygroscopicus</name>
    <dbReference type="NCBI Taxonomy" id="1912"/>
    <lineage>
        <taxon>Bacteria</taxon>
        <taxon>Bacillati</taxon>
        <taxon>Actinomycetota</taxon>
        <taxon>Actinomycetes</taxon>
        <taxon>Kitasatosporales</taxon>
        <taxon>Streptomycetaceae</taxon>
        <taxon>Streptomyces</taxon>
        <taxon>Streptomyces violaceusniger group</taxon>
    </lineage>
</organism>
<evidence type="ECO:0000256" key="1">
    <source>
        <dbReference type="SAM" id="MobiDB-lite"/>
    </source>
</evidence>
<proteinExistence type="predicted"/>
<evidence type="ECO:0000313" key="2">
    <source>
        <dbReference type="EMBL" id="GHJ25589.1"/>
    </source>
</evidence>
<dbReference type="Proteomes" id="UP001054854">
    <property type="component" value="Unassembled WGS sequence"/>
</dbReference>
<sequence>MSRSPVGIADRGDSAADHDSFGVHRADQAGQGPAERSGAFGEDRTGGVAAGARATGLFGQGDDLTEVVHVGVSGQLTEARGHGRSGGDGFEMAGPVAVAAPSGRLGYGDVAELAGRRVGPADQSPVHDQAAADAGAHTDVQRGPAAPAGTVGLLGEGEDIGVVVSDHEQARRALSSLLRWVPAQRGSRSLADRTTPLARSMTPPVPMPRPSAD</sequence>
<name>A0ABQ3TQH4_STRHY</name>
<protein>
    <submittedName>
        <fullName evidence="2">Uncharacterized protein</fullName>
    </submittedName>
</protein>